<dbReference type="GO" id="GO:0003700">
    <property type="term" value="F:DNA-binding transcription factor activity"/>
    <property type="evidence" value="ECO:0007669"/>
    <property type="project" value="TreeGrafter"/>
</dbReference>
<dbReference type="CDD" id="cd06267">
    <property type="entry name" value="PBP1_LacI_sugar_binding-like"/>
    <property type="match status" value="1"/>
</dbReference>
<evidence type="ECO:0000256" key="4">
    <source>
        <dbReference type="SAM" id="MobiDB-lite"/>
    </source>
</evidence>
<dbReference type="Pfam" id="PF00356">
    <property type="entry name" value="LacI"/>
    <property type="match status" value="1"/>
</dbReference>
<dbReference type="Proteomes" id="UP000193711">
    <property type="component" value="Unassembled WGS sequence"/>
</dbReference>
<dbReference type="Gene3D" id="3.40.50.2300">
    <property type="match status" value="2"/>
</dbReference>
<feature type="compositionally biased region" description="Pro residues" evidence="4">
    <location>
        <begin position="9"/>
        <end position="18"/>
    </location>
</feature>
<dbReference type="InterPro" id="IPR046335">
    <property type="entry name" value="LacI/GalR-like_sensor"/>
</dbReference>
<dbReference type="GO" id="GO:0000976">
    <property type="term" value="F:transcription cis-regulatory region binding"/>
    <property type="evidence" value="ECO:0007669"/>
    <property type="project" value="TreeGrafter"/>
</dbReference>
<proteinExistence type="predicted"/>
<accession>A0A1X7PI71</accession>
<dbReference type="SUPFAM" id="SSF53822">
    <property type="entry name" value="Periplasmic binding protein-like I"/>
    <property type="match status" value="1"/>
</dbReference>
<dbReference type="RefSeq" id="WP_085477977.1">
    <property type="nucleotide sequence ID" value="NZ_FXBM01000004.1"/>
</dbReference>
<dbReference type="Gene3D" id="1.10.260.40">
    <property type="entry name" value="lambda repressor-like DNA-binding domains"/>
    <property type="match status" value="1"/>
</dbReference>
<sequence>MTKTSSEPPEAPDPPPEPPAKRPTIYDVAAAAGVAPSTVSRTFSRPGRVSAESAAHIRRVATELGYRTDKLARPAPAVASSLIAIVVADVTNPYFFDLLRGAEEEAAAADYTLLVADVQESAQAEKRVLDRTLPMVAGIILATSRLSDAAIRMAARQRPTVLLNRSMSDVTSVTSDNAGGMTRAVDHLAQLGHTSITYAGGPEASWANGIRWHALRGATQERGLTTKRIGPFEPTQAGGLAAANELASSQATAVIAYNDLMAIGLLRGLQSLGARVPDDVLVLGFDNIFGSDFCTPPLTTVAAPLRQLGAVAIETLLADLRGTPTRRPSDADGSLKTALLPTQLIVRESTGRARTSRRWSAAGRSGSH</sequence>
<keyword evidence="3" id="KW-0804">Transcription</keyword>
<dbReference type="InterPro" id="IPR000843">
    <property type="entry name" value="HTH_LacI"/>
</dbReference>
<dbReference type="SMART" id="SM00354">
    <property type="entry name" value="HTH_LACI"/>
    <property type="match status" value="1"/>
</dbReference>
<dbReference type="Pfam" id="PF13377">
    <property type="entry name" value="Peripla_BP_3"/>
    <property type="match status" value="1"/>
</dbReference>
<dbReference type="PANTHER" id="PTHR30146">
    <property type="entry name" value="LACI-RELATED TRANSCRIPTIONAL REPRESSOR"/>
    <property type="match status" value="1"/>
</dbReference>
<dbReference type="EMBL" id="FXBM01000004">
    <property type="protein sequence ID" value="SMH50588.1"/>
    <property type="molecule type" value="Genomic_DNA"/>
</dbReference>
<dbReference type="OrthoDB" id="3258243at2"/>
<feature type="region of interest" description="Disordered" evidence="4">
    <location>
        <begin position="1"/>
        <end position="24"/>
    </location>
</feature>
<gene>
    <name evidence="6" type="ORF">SAMN06295885_3582</name>
</gene>
<evidence type="ECO:0000313" key="6">
    <source>
        <dbReference type="EMBL" id="SMH50588.1"/>
    </source>
</evidence>
<feature type="domain" description="HTH lacI-type" evidence="5">
    <location>
        <begin position="23"/>
        <end position="77"/>
    </location>
</feature>
<dbReference type="SUPFAM" id="SSF47413">
    <property type="entry name" value="lambda repressor-like DNA-binding domains"/>
    <property type="match status" value="1"/>
</dbReference>
<protein>
    <submittedName>
        <fullName evidence="6">Transcriptional regulator, LacI family</fullName>
    </submittedName>
</protein>
<dbReference type="InterPro" id="IPR010982">
    <property type="entry name" value="Lambda_DNA-bd_dom_sf"/>
</dbReference>
<evidence type="ECO:0000256" key="2">
    <source>
        <dbReference type="ARBA" id="ARBA00023125"/>
    </source>
</evidence>
<evidence type="ECO:0000256" key="3">
    <source>
        <dbReference type="ARBA" id="ARBA00023163"/>
    </source>
</evidence>
<evidence type="ECO:0000313" key="7">
    <source>
        <dbReference type="Proteomes" id="UP000193711"/>
    </source>
</evidence>
<reference evidence="7" key="1">
    <citation type="submission" date="2017-04" db="EMBL/GenBank/DDBJ databases">
        <authorList>
            <person name="Varghese N."/>
            <person name="Submissions S."/>
        </authorList>
    </citation>
    <scope>NUCLEOTIDE SEQUENCE [LARGE SCALE GENOMIC DNA]</scope>
    <source>
        <strain evidence="7">VKM Ac-2121</strain>
    </source>
</reference>
<dbReference type="PANTHER" id="PTHR30146:SF109">
    <property type="entry name" value="HTH-TYPE TRANSCRIPTIONAL REGULATOR GALS"/>
    <property type="match status" value="1"/>
</dbReference>
<dbReference type="AlphaFoldDB" id="A0A1X7PI71"/>
<organism evidence="6 7">
    <name type="scientific">Rathayibacter oskolensis</name>
    <dbReference type="NCBI Taxonomy" id="1891671"/>
    <lineage>
        <taxon>Bacteria</taxon>
        <taxon>Bacillati</taxon>
        <taxon>Actinomycetota</taxon>
        <taxon>Actinomycetes</taxon>
        <taxon>Micrococcales</taxon>
        <taxon>Microbacteriaceae</taxon>
        <taxon>Rathayibacter</taxon>
    </lineage>
</organism>
<keyword evidence="1" id="KW-0805">Transcription regulation</keyword>
<keyword evidence="2" id="KW-0238">DNA-binding</keyword>
<evidence type="ECO:0000259" key="5">
    <source>
        <dbReference type="PROSITE" id="PS50932"/>
    </source>
</evidence>
<dbReference type="InterPro" id="IPR028082">
    <property type="entry name" value="Peripla_BP_I"/>
</dbReference>
<dbReference type="STRING" id="1891671.SAMN06295885_3582"/>
<dbReference type="CDD" id="cd01392">
    <property type="entry name" value="HTH_LacI"/>
    <property type="match status" value="1"/>
</dbReference>
<name>A0A1X7PI71_9MICO</name>
<evidence type="ECO:0000256" key="1">
    <source>
        <dbReference type="ARBA" id="ARBA00023015"/>
    </source>
</evidence>
<dbReference type="PROSITE" id="PS50932">
    <property type="entry name" value="HTH_LACI_2"/>
    <property type="match status" value="1"/>
</dbReference>
<keyword evidence="7" id="KW-1185">Reference proteome</keyword>